<name>A0ABD5RHN0_9EURY</name>
<evidence type="ECO:0000256" key="1">
    <source>
        <dbReference type="ARBA" id="ARBA00022612"/>
    </source>
</evidence>
<dbReference type="InterPro" id="IPR010090">
    <property type="entry name" value="Phage_tape_meas"/>
</dbReference>
<dbReference type="NCBIfam" id="TIGR01760">
    <property type="entry name" value="tape_meas_TP901"/>
    <property type="match status" value="1"/>
</dbReference>
<dbReference type="Proteomes" id="UP001596099">
    <property type="component" value="Unassembled WGS sequence"/>
</dbReference>
<organism evidence="4 5">
    <name type="scientific">Halomarina salina</name>
    <dbReference type="NCBI Taxonomy" id="1872699"/>
    <lineage>
        <taxon>Archaea</taxon>
        <taxon>Methanobacteriati</taxon>
        <taxon>Methanobacteriota</taxon>
        <taxon>Stenosarchaea group</taxon>
        <taxon>Halobacteria</taxon>
        <taxon>Halobacteriales</taxon>
        <taxon>Natronomonadaceae</taxon>
        <taxon>Halomarina</taxon>
    </lineage>
</organism>
<protein>
    <submittedName>
        <fullName evidence="4">Phage tail tape measure protein</fullName>
    </submittedName>
</protein>
<proteinExistence type="predicted"/>
<feature type="coiled-coil region" evidence="2">
    <location>
        <begin position="315"/>
        <end position="342"/>
    </location>
</feature>
<dbReference type="PANTHER" id="PTHR37813">
    <property type="entry name" value="FELS-2 PROPHAGE PROTEIN"/>
    <property type="match status" value="1"/>
</dbReference>
<dbReference type="AlphaFoldDB" id="A0ABD5RHN0"/>
<evidence type="ECO:0000313" key="5">
    <source>
        <dbReference type="Proteomes" id="UP001596099"/>
    </source>
</evidence>
<evidence type="ECO:0000259" key="3">
    <source>
        <dbReference type="Pfam" id="PF10145"/>
    </source>
</evidence>
<keyword evidence="2" id="KW-0175">Coiled coil</keyword>
<dbReference type="RefSeq" id="WP_247418704.1">
    <property type="nucleotide sequence ID" value="NZ_JALLGW010000002.1"/>
</dbReference>
<evidence type="ECO:0000313" key="4">
    <source>
        <dbReference type="EMBL" id="MFC5970068.1"/>
    </source>
</evidence>
<reference evidence="4 5" key="1">
    <citation type="journal article" date="2019" name="Int. J. Syst. Evol. Microbiol.">
        <title>The Global Catalogue of Microorganisms (GCM) 10K type strain sequencing project: providing services to taxonomists for standard genome sequencing and annotation.</title>
        <authorList>
            <consortium name="The Broad Institute Genomics Platform"/>
            <consortium name="The Broad Institute Genome Sequencing Center for Infectious Disease"/>
            <person name="Wu L."/>
            <person name="Ma J."/>
        </authorList>
    </citation>
    <scope>NUCLEOTIDE SEQUENCE [LARGE SCALE GENOMIC DNA]</scope>
    <source>
        <strain evidence="4 5">CGMCC 1.12543</strain>
    </source>
</reference>
<keyword evidence="5" id="KW-1185">Reference proteome</keyword>
<keyword evidence="1" id="KW-1188">Viral release from host cell</keyword>
<dbReference type="InterPro" id="IPR016024">
    <property type="entry name" value="ARM-type_fold"/>
</dbReference>
<dbReference type="Pfam" id="PF10145">
    <property type="entry name" value="PhageMin_Tail"/>
    <property type="match status" value="1"/>
</dbReference>
<gene>
    <name evidence="4" type="ORF">ACFPYI_01870</name>
</gene>
<comment type="caution">
    <text evidence="4">The sequence shown here is derived from an EMBL/GenBank/DDBJ whole genome shotgun (WGS) entry which is preliminary data.</text>
</comment>
<accession>A0ABD5RHN0</accession>
<dbReference type="PANTHER" id="PTHR37813:SF1">
    <property type="entry name" value="FELS-2 PROPHAGE PROTEIN"/>
    <property type="match status" value="1"/>
</dbReference>
<dbReference type="EMBL" id="JBHSQH010000001">
    <property type="protein sequence ID" value="MFC5970068.1"/>
    <property type="molecule type" value="Genomic_DNA"/>
</dbReference>
<feature type="domain" description="Phage tail tape measure protein" evidence="3">
    <location>
        <begin position="84"/>
        <end position="269"/>
    </location>
</feature>
<evidence type="ECO:0000256" key="2">
    <source>
        <dbReference type="SAM" id="Coils"/>
    </source>
</evidence>
<dbReference type="SUPFAM" id="SSF48371">
    <property type="entry name" value="ARM repeat"/>
    <property type="match status" value="1"/>
</dbReference>
<sequence length="1147" mass="121367">MAITAERLQVEISSSGAGEVTGAFASVKQAALNLRKAVGVMGAGVAAASGILAGVGVNAARKFQDAMVEVEKVTSAETAAKMSEEVKRMANTIPLAQSQLADLVAQAGRFGVAEDEMVGFTQTVAKMSTATDLAASEAGEAFAKLATITDTPISKMENLGSTINGLSNNFATSSSEIVTSMMESASSMSNLGASQVEIAGLSAALNEVTNNASKAGRGLRRVAQEMLDPRKVSDLARGLGVSVDEFKRMRSNAPVKTIKRLASTMQSGGKQADTLRKTFTSFSRVALSNLAKNLDGVNSAIELSGQQFEKATSLQREFEAQSKTFNNQLQLLQNQLRNIAIEIGEALLPPLTDFIQRISTVVGGISDWVSSLSDAQIRIGLLSSQVGGLLTAFTALRPYLPIISSGLAGIAAPAAVLIGTIGTLAAVFSGKFPEAASAAGDAIWSIRQRLIEAGEWIATTGVKRFKTAIRTLASRALEAFTFTREKILPAVRTALSGTWQWVRTKGVALATQALNTLVRQATAAFTFTREEILPTVKTALSGAWTWVRTEGVTLAKTALSFLGQQAINAFSFTKAEILPPVRRAVNGAWTWVRTEGVSAAKQALVFLGQQALNAFSFTKSEILPKVRTAIRGAWNWVRTEGVTIAKGALTFLGNAAVEAFKFGKKHLQPRIREGINAVNTWLRENGVSTLKAAVAFLSTQAVNAFEFTKQNIVPKVRTALTGAGQWLRNNGVPILKSGLQKLVTLSMVGFATLHDEIIPAIRGAINDGVDWLLSDGLKLFKAAFRGIGRNIGPALLAIQDAVLTTFREGIPMVREWLRNNGTDVIKQGFKAIGTGIRLTILKMLAIPGIVGQALVSTINGMREWLRNGGKEKLKQGFIDIATGIADYLKNDAIGDLVGAVQFIVDGIIAVIEGLYEGLIGNSLFPEMIRDIASYLRDTGKSLVTSAFRTITDAVTSFLTGEWIPGTIDAFKGMIQDTVDWLGSTGESIMSSAFDGLAQAAVDAYNAVMPDQISIPSVTIPRVSIDIPKISVAGQTIYGGGSYGVGPFGPIGGQSWDIPQLAEGGVVTGLTSALLGEGGDDEAVIPLNSRGMGRLTSALERANVSTGSSGSGGLTIRKVIVNANGEREGRRAARGFTDELRADNFDQG</sequence>